<organism evidence="1 2">
    <name type="scientific">Chroococcidiopsis cubana SAG 39.79</name>
    <dbReference type="NCBI Taxonomy" id="388085"/>
    <lineage>
        <taxon>Bacteria</taxon>
        <taxon>Bacillati</taxon>
        <taxon>Cyanobacteriota</taxon>
        <taxon>Cyanophyceae</taxon>
        <taxon>Chroococcidiopsidales</taxon>
        <taxon>Chroococcidiopsidaceae</taxon>
        <taxon>Chroococcidiopsis</taxon>
    </lineage>
</organism>
<name>A0AB37UCW1_9CYAN</name>
<dbReference type="EMBL" id="RSCK01000079">
    <property type="protein sequence ID" value="RUT05319.1"/>
    <property type="molecule type" value="Genomic_DNA"/>
</dbReference>
<accession>A0AB37UCW1</accession>
<sequence>MIVPQGSVGLWEQNVLEYSEKVYESIPLIWETRYKMWQEGGKHQNMLGDVQDRTTSRLYLRCSQEKERSCL</sequence>
<comment type="caution">
    <text evidence="1">The sequence shown here is derived from an EMBL/GenBank/DDBJ whole genome shotgun (WGS) entry which is preliminary data.</text>
</comment>
<dbReference type="Proteomes" id="UP000282574">
    <property type="component" value="Unassembled WGS sequence"/>
</dbReference>
<protein>
    <submittedName>
        <fullName evidence="1">Uncharacterized protein</fullName>
    </submittedName>
</protein>
<gene>
    <name evidence="1" type="ORF">DSM107010_55910</name>
</gene>
<reference evidence="1 2" key="1">
    <citation type="journal article" date="2019" name="Genome Biol. Evol.">
        <title>Day and night: Metabolic profiles and evolutionary relationships of six axenic non-marine cyanobacteria.</title>
        <authorList>
            <person name="Will S.E."/>
            <person name="Henke P."/>
            <person name="Boedeker C."/>
            <person name="Huang S."/>
            <person name="Brinkmann H."/>
            <person name="Rohde M."/>
            <person name="Jarek M."/>
            <person name="Friedl T."/>
            <person name="Seufert S."/>
            <person name="Schumacher M."/>
            <person name="Overmann J."/>
            <person name="Neumann-Schaal M."/>
            <person name="Petersen J."/>
        </authorList>
    </citation>
    <scope>NUCLEOTIDE SEQUENCE [LARGE SCALE GENOMIC DNA]</scope>
    <source>
        <strain evidence="1 2">SAG 39.79</strain>
    </source>
</reference>
<evidence type="ECO:0000313" key="1">
    <source>
        <dbReference type="EMBL" id="RUT05319.1"/>
    </source>
</evidence>
<evidence type="ECO:0000313" key="2">
    <source>
        <dbReference type="Proteomes" id="UP000282574"/>
    </source>
</evidence>
<proteinExistence type="predicted"/>
<dbReference type="AlphaFoldDB" id="A0AB37UCW1"/>
<keyword evidence="2" id="KW-1185">Reference proteome</keyword>